<evidence type="ECO:0000313" key="3">
    <source>
        <dbReference type="EnsemblMetazoa" id="CapteP206586"/>
    </source>
</evidence>
<gene>
    <name evidence="2" type="ORF">CAPTEDRAFT_206586</name>
</gene>
<evidence type="ECO:0000313" key="2">
    <source>
        <dbReference type="EMBL" id="ELU00621.1"/>
    </source>
</evidence>
<accession>R7U3C3</accession>
<dbReference type="EnsemblMetazoa" id="CapteT206586">
    <property type="protein sequence ID" value="CapteP206586"/>
    <property type="gene ID" value="CapteG206586"/>
</dbReference>
<dbReference type="Proteomes" id="UP000014760">
    <property type="component" value="Unassembled WGS sequence"/>
</dbReference>
<dbReference type="EMBL" id="KB305828">
    <property type="protein sequence ID" value="ELU00621.1"/>
    <property type="molecule type" value="Genomic_DNA"/>
</dbReference>
<evidence type="ECO:0000256" key="1">
    <source>
        <dbReference type="SAM" id="MobiDB-lite"/>
    </source>
</evidence>
<dbReference type="EMBL" id="AMQN01009626">
    <property type="status" value="NOT_ANNOTATED_CDS"/>
    <property type="molecule type" value="Genomic_DNA"/>
</dbReference>
<reference evidence="2 4" key="2">
    <citation type="journal article" date="2013" name="Nature">
        <title>Insights into bilaterian evolution from three spiralian genomes.</title>
        <authorList>
            <person name="Simakov O."/>
            <person name="Marletaz F."/>
            <person name="Cho S.J."/>
            <person name="Edsinger-Gonzales E."/>
            <person name="Havlak P."/>
            <person name="Hellsten U."/>
            <person name="Kuo D.H."/>
            <person name="Larsson T."/>
            <person name="Lv J."/>
            <person name="Arendt D."/>
            <person name="Savage R."/>
            <person name="Osoegawa K."/>
            <person name="de Jong P."/>
            <person name="Grimwood J."/>
            <person name="Chapman J.A."/>
            <person name="Shapiro H."/>
            <person name="Aerts A."/>
            <person name="Otillar R.P."/>
            <person name="Terry A.Y."/>
            <person name="Boore J.L."/>
            <person name="Grigoriev I.V."/>
            <person name="Lindberg D.R."/>
            <person name="Seaver E.C."/>
            <person name="Weisblat D.A."/>
            <person name="Putnam N.H."/>
            <person name="Rokhsar D.S."/>
        </authorList>
    </citation>
    <scope>NUCLEOTIDE SEQUENCE</scope>
    <source>
        <strain evidence="2 4">I ESC-2004</strain>
    </source>
</reference>
<proteinExistence type="predicted"/>
<keyword evidence="4" id="KW-1185">Reference proteome</keyword>
<evidence type="ECO:0000313" key="4">
    <source>
        <dbReference type="Proteomes" id="UP000014760"/>
    </source>
</evidence>
<name>R7U3C3_CAPTE</name>
<feature type="region of interest" description="Disordered" evidence="1">
    <location>
        <begin position="45"/>
        <end position="87"/>
    </location>
</feature>
<organism evidence="2">
    <name type="scientific">Capitella teleta</name>
    <name type="common">Polychaete worm</name>
    <dbReference type="NCBI Taxonomy" id="283909"/>
    <lineage>
        <taxon>Eukaryota</taxon>
        <taxon>Metazoa</taxon>
        <taxon>Spiralia</taxon>
        <taxon>Lophotrochozoa</taxon>
        <taxon>Annelida</taxon>
        <taxon>Polychaeta</taxon>
        <taxon>Sedentaria</taxon>
        <taxon>Scolecida</taxon>
        <taxon>Capitellidae</taxon>
        <taxon>Capitella</taxon>
    </lineage>
</organism>
<sequence length="174" mass="19007">MPFFARKKSPAPVNGRLARVSQTCKSGKAAGLKCSDPGDTQHQRRVANGYHKPNGGVAMTTDGPRRHTVSGVDTVQRRNGGHDPPPPEVQKEVIYDHLACRYPEHAHIIQQQRNGQENARSSTIQLDRLLSLSFGPLTIEGASLSSPSWTTLGKHPCAPQSECCNCAVETQYIR</sequence>
<dbReference type="AlphaFoldDB" id="R7U3C3"/>
<protein>
    <submittedName>
        <fullName evidence="2 3">Uncharacterized protein</fullName>
    </submittedName>
</protein>
<reference evidence="4" key="1">
    <citation type="submission" date="2012-12" db="EMBL/GenBank/DDBJ databases">
        <authorList>
            <person name="Hellsten U."/>
            <person name="Grimwood J."/>
            <person name="Chapman J.A."/>
            <person name="Shapiro H."/>
            <person name="Aerts A."/>
            <person name="Otillar R.P."/>
            <person name="Terry A.Y."/>
            <person name="Boore J.L."/>
            <person name="Simakov O."/>
            <person name="Marletaz F."/>
            <person name="Cho S.-J."/>
            <person name="Edsinger-Gonzales E."/>
            <person name="Havlak P."/>
            <person name="Kuo D.-H."/>
            <person name="Larsson T."/>
            <person name="Lv J."/>
            <person name="Arendt D."/>
            <person name="Savage R."/>
            <person name="Osoegawa K."/>
            <person name="de Jong P."/>
            <person name="Lindberg D.R."/>
            <person name="Seaver E.C."/>
            <person name="Weisblat D.A."/>
            <person name="Putnam N.H."/>
            <person name="Grigoriev I.V."/>
            <person name="Rokhsar D.S."/>
        </authorList>
    </citation>
    <scope>NUCLEOTIDE SEQUENCE</scope>
    <source>
        <strain evidence="4">I ESC-2004</strain>
    </source>
</reference>
<dbReference type="HOGENOM" id="CLU_1541581_0_0_1"/>
<reference evidence="3" key="3">
    <citation type="submission" date="2015-06" db="UniProtKB">
        <authorList>
            <consortium name="EnsemblMetazoa"/>
        </authorList>
    </citation>
    <scope>IDENTIFICATION</scope>
</reference>